<protein>
    <recommendedName>
        <fullName evidence="2">DUF4136 domain-containing protein</fullName>
    </recommendedName>
</protein>
<name>A0A7W5ZIF2_9BACT</name>
<dbReference type="AlphaFoldDB" id="A0A7W5ZIF2"/>
<dbReference type="Gene3D" id="3.30.160.670">
    <property type="match status" value="1"/>
</dbReference>
<evidence type="ECO:0000313" key="4">
    <source>
        <dbReference type="Proteomes" id="UP000541352"/>
    </source>
</evidence>
<dbReference type="RefSeq" id="WP_183972745.1">
    <property type="nucleotide sequence ID" value="NZ_JACIBY010000003.1"/>
</dbReference>
<feature type="signal peptide" evidence="1">
    <location>
        <begin position="1"/>
        <end position="24"/>
    </location>
</feature>
<evidence type="ECO:0000256" key="1">
    <source>
        <dbReference type="SAM" id="SignalP"/>
    </source>
</evidence>
<feature type="chain" id="PRO_5031199330" description="DUF4136 domain-containing protein" evidence="1">
    <location>
        <begin position="25"/>
        <end position="197"/>
    </location>
</feature>
<gene>
    <name evidence="3" type="ORF">FHS57_001855</name>
</gene>
<dbReference type="Pfam" id="PF13590">
    <property type="entry name" value="DUF4136"/>
    <property type="match status" value="1"/>
</dbReference>
<evidence type="ECO:0000313" key="3">
    <source>
        <dbReference type="EMBL" id="MBB3837858.1"/>
    </source>
</evidence>
<dbReference type="Proteomes" id="UP000541352">
    <property type="component" value="Unassembled WGS sequence"/>
</dbReference>
<organism evidence="3 4">
    <name type="scientific">Runella defluvii</name>
    <dbReference type="NCBI Taxonomy" id="370973"/>
    <lineage>
        <taxon>Bacteria</taxon>
        <taxon>Pseudomonadati</taxon>
        <taxon>Bacteroidota</taxon>
        <taxon>Cytophagia</taxon>
        <taxon>Cytophagales</taxon>
        <taxon>Spirosomataceae</taxon>
        <taxon>Runella</taxon>
    </lineage>
</organism>
<reference evidence="3 4" key="1">
    <citation type="submission" date="2020-08" db="EMBL/GenBank/DDBJ databases">
        <title>Genomic Encyclopedia of Type Strains, Phase IV (KMG-IV): sequencing the most valuable type-strain genomes for metagenomic binning, comparative biology and taxonomic classification.</title>
        <authorList>
            <person name="Goeker M."/>
        </authorList>
    </citation>
    <scope>NUCLEOTIDE SEQUENCE [LARGE SCALE GENOMIC DNA]</scope>
    <source>
        <strain evidence="3 4">DSM 17976</strain>
    </source>
</reference>
<accession>A0A7W5ZIF2</accession>
<proteinExistence type="predicted"/>
<keyword evidence="1" id="KW-0732">Signal</keyword>
<comment type="caution">
    <text evidence="3">The sequence shown here is derived from an EMBL/GenBank/DDBJ whole genome shotgun (WGS) entry which is preliminary data.</text>
</comment>
<feature type="domain" description="DUF4136" evidence="2">
    <location>
        <begin position="30"/>
        <end position="189"/>
    </location>
</feature>
<sequence length="197" mass="21893">MKKFVKMGSVVFGMIALTVSAAFAQVSAGINPAADLGKYKTFAWLRPDVKAGPNPMYNSDLLSATVKQSVGTELLTRGMKEDEEAPDALIQFHTYTQQQRRTNYSGGFYPYFGGWGRWGGFYPYGMMGWGGGGYPYQTQYTEGTLVIDILDAKTKEVLWEGVAQGTLSGKINRIQNQINSSVRKMFTKYYPLKQTVS</sequence>
<dbReference type="EMBL" id="JACIBY010000003">
    <property type="protein sequence ID" value="MBB3837858.1"/>
    <property type="molecule type" value="Genomic_DNA"/>
</dbReference>
<dbReference type="InterPro" id="IPR025411">
    <property type="entry name" value="DUF4136"/>
</dbReference>
<keyword evidence="4" id="KW-1185">Reference proteome</keyword>
<evidence type="ECO:0000259" key="2">
    <source>
        <dbReference type="Pfam" id="PF13590"/>
    </source>
</evidence>